<accession>A0ABS8AMW0</accession>
<protein>
    <submittedName>
        <fullName evidence="1">Uncharacterized protein</fullName>
    </submittedName>
</protein>
<evidence type="ECO:0000313" key="1">
    <source>
        <dbReference type="EMBL" id="MCB2407459.1"/>
    </source>
</evidence>
<evidence type="ECO:0000313" key="2">
    <source>
        <dbReference type="Proteomes" id="UP001165296"/>
    </source>
</evidence>
<name>A0ABS8AMW0_9BACT</name>
<reference evidence="1" key="1">
    <citation type="submission" date="2021-10" db="EMBL/GenBank/DDBJ databases">
        <authorList>
            <person name="Dean J.D."/>
            <person name="Kim M.K."/>
            <person name="Newey C.N."/>
            <person name="Stoker T.S."/>
            <person name="Thompson D.W."/>
            <person name="Grose J.H."/>
        </authorList>
    </citation>
    <scope>NUCLEOTIDE SEQUENCE</scope>
    <source>
        <strain evidence="1">BT178</strain>
    </source>
</reference>
<gene>
    <name evidence="1" type="ORF">LGH74_05685</name>
</gene>
<dbReference type="Proteomes" id="UP001165296">
    <property type="component" value="Unassembled WGS sequence"/>
</dbReference>
<organism evidence="1 2">
    <name type="scientific">Hymenobacter lucidus</name>
    <dbReference type="NCBI Taxonomy" id="2880930"/>
    <lineage>
        <taxon>Bacteria</taxon>
        <taxon>Pseudomonadati</taxon>
        <taxon>Bacteroidota</taxon>
        <taxon>Cytophagia</taxon>
        <taxon>Cytophagales</taxon>
        <taxon>Hymenobacteraceae</taxon>
        <taxon>Hymenobacter</taxon>
    </lineage>
</organism>
<comment type="caution">
    <text evidence="1">The sequence shown here is derived from an EMBL/GenBank/DDBJ whole genome shotgun (WGS) entry which is preliminary data.</text>
</comment>
<dbReference type="EMBL" id="JAJADR010000001">
    <property type="protein sequence ID" value="MCB2407459.1"/>
    <property type="molecule type" value="Genomic_DNA"/>
</dbReference>
<keyword evidence="2" id="KW-1185">Reference proteome</keyword>
<proteinExistence type="predicted"/>
<sequence>MKFFLSLETSWQLGNRLDIVVAALNTDLKSLLLDKSYGNDIQELCIGVICVSPEFNTFFKVRRPRYQRAKRTYKGTYAPYTLEKYLTYDIALPYQEAVKASNGLLYQLLIERLLSSFELIALGQKKYPDFDTKTFTTEVSNLLQHIISQ</sequence>
<dbReference type="RefSeq" id="WP_226173252.1">
    <property type="nucleotide sequence ID" value="NZ_JAJADR010000001.1"/>
</dbReference>